<dbReference type="SUPFAM" id="SSF52833">
    <property type="entry name" value="Thioredoxin-like"/>
    <property type="match status" value="1"/>
</dbReference>
<dbReference type="Gene3D" id="3.40.30.10">
    <property type="entry name" value="Glutaredoxin"/>
    <property type="match status" value="1"/>
</dbReference>
<dbReference type="PANTHER" id="PTHR11571">
    <property type="entry name" value="GLUTATHIONE S-TRANSFERASE"/>
    <property type="match status" value="1"/>
</dbReference>
<feature type="domain" description="GST N-terminal" evidence="1">
    <location>
        <begin position="5"/>
        <end position="93"/>
    </location>
</feature>
<dbReference type="InterPro" id="IPR036249">
    <property type="entry name" value="Thioredoxin-like_sf"/>
</dbReference>
<feature type="domain" description="GST C-terminal" evidence="2">
    <location>
        <begin position="96"/>
        <end position="219"/>
    </location>
</feature>
<dbReference type="PANTHER" id="PTHR11571:SF150">
    <property type="entry name" value="GLUTATHIONE S-TRANSFERASE"/>
    <property type="match status" value="1"/>
</dbReference>
<dbReference type="SUPFAM" id="SSF47616">
    <property type="entry name" value="GST C-terminal domain-like"/>
    <property type="match status" value="1"/>
</dbReference>
<dbReference type="EMBL" id="KZ992922">
    <property type="protein sequence ID" value="RKP06246.1"/>
    <property type="molecule type" value="Genomic_DNA"/>
</dbReference>
<dbReference type="Pfam" id="PF14497">
    <property type="entry name" value="GST_C_3"/>
    <property type="match status" value="1"/>
</dbReference>
<dbReference type="GO" id="GO:0006749">
    <property type="term" value="P:glutathione metabolic process"/>
    <property type="evidence" value="ECO:0007669"/>
    <property type="project" value="TreeGrafter"/>
</dbReference>
<sequence>MTITGKVKLHYFAKLDVSKIGRRGPVQFLLEDAGIPYELYLHQIGEWFAQKAELVASDRTPYAVLPCIELEGKVHVQSQPILRLLSQRLGKYAGNNAEEAHLVDTFSDMANDWFGAWGRTVFESDEVHNKKYVDVLLPGYLDAAERFLSLNKQGPYLLGEELSYGDFILASVVNDNGNLQLDGHPHVKAAVEAIFAKPYAKTVLSSDDKLLLPYNAARK</sequence>
<dbReference type="AlphaFoldDB" id="A0A4P9XKG2"/>
<dbReference type="InterPro" id="IPR050213">
    <property type="entry name" value="GST_superfamily"/>
</dbReference>
<dbReference type="PROSITE" id="PS50404">
    <property type="entry name" value="GST_NTER"/>
    <property type="match status" value="1"/>
</dbReference>
<evidence type="ECO:0000259" key="2">
    <source>
        <dbReference type="PROSITE" id="PS50405"/>
    </source>
</evidence>
<dbReference type="OrthoDB" id="414243at2759"/>
<evidence type="ECO:0000313" key="4">
    <source>
        <dbReference type="Proteomes" id="UP000271241"/>
    </source>
</evidence>
<name>A0A4P9XKG2_9FUNG</name>
<proteinExistence type="predicted"/>
<gene>
    <name evidence="3" type="ORF">THASP1DRAFT_18704</name>
</gene>
<protein>
    <recommendedName>
        <fullName evidence="5">Glutathione S-transferase</fullName>
    </recommendedName>
</protein>
<evidence type="ECO:0000313" key="3">
    <source>
        <dbReference type="EMBL" id="RKP06246.1"/>
    </source>
</evidence>
<organism evidence="3 4">
    <name type="scientific">Thamnocephalis sphaerospora</name>
    <dbReference type="NCBI Taxonomy" id="78915"/>
    <lineage>
        <taxon>Eukaryota</taxon>
        <taxon>Fungi</taxon>
        <taxon>Fungi incertae sedis</taxon>
        <taxon>Zoopagomycota</taxon>
        <taxon>Zoopagomycotina</taxon>
        <taxon>Zoopagomycetes</taxon>
        <taxon>Zoopagales</taxon>
        <taxon>Sigmoideomycetaceae</taxon>
        <taxon>Thamnocephalis</taxon>
    </lineage>
</organism>
<dbReference type="STRING" id="78915.A0A4P9XKG2"/>
<dbReference type="InterPro" id="IPR036282">
    <property type="entry name" value="Glutathione-S-Trfase_C_sf"/>
</dbReference>
<accession>A0A4P9XKG2</accession>
<dbReference type="PROSITE" id="PS50405">
    <property type="entry name" value="GST_CTER"/>
    <property type="match status" value="1"/>
</dbReference>
<dbReference type="InterPro" id="IPR004046">
    <property type="entry name" value="GST_C"/>
</dbReference>
<dbReference type="InterPro" id="IPR004045">
    <property type="entry name" value="Glutathione_S-Trfase_N"/>
</dbReference>
<evidence type="ECO:0008006" key="5">
    <source>
        <dbReference type="Google" id="ProtNLM"/>
    </source>
</evidence>
<dbReference type="Proteomes" id="UP000271241">
    <property type="component" value="Unassembled WGS sequence"/>
</dbReference>
<dbReference type="GO" id="GO:0004364">
    <property type="term" value="F:glutathione transferase activity"/>
    <property type="evidence" value="ECO:0007669"/>
    <property type="project" value="TreeGrafter"/>
</dbReference>
<keyword evidence="4" id="KW-1185">Reference proteome</keyword>
<reference evidence="4" key="1">
    <citation type="journal article" date="2018" name="Nat. Microbiol.">
        <title>Leveraging single-cell genomics to expand the fungal tree of life.</title>
        <authorList>
            <person name="Ahrendt S.R."/>
            <person name="Quandt C.A."/>
            <person name="Ciobanu D."/>
            <person name="Clum A."/>
            <person name="Salamov A."/>
            <person name="Andreopoulos B."/>
            <person name="Cheng J.F."/>
            <person name="Woyke T."/>
            <person name="Pelin A."/>
            <person name="Henrissat B."/>
            <person name="Reynolds N.K."/>
            <person name="Benny G.L."/>
            <person name="Smith M.E."/>
            <person name="James T.Y."/>
            <person name="Grigoriev I.V."/>
        </authorList>
    </citation>
    <scope>NUCLEOTIDE SEQUENCE [LARGE SCALE GENOMIC DNA]</scope>
    <source>
        <strain evidence="4">RSA 1356</strain>
    </source>
</reference>
<evidence type="ECO:0000259" key="1">
    <source>
        <dbReference type="PROSITE" id="PS50404"/>
    </source>
</evidence>
<dbReference type="InterPro" id="IPR010987">
    <property type="entry name" value="Glutathione-S-Trfase_C-like"/>
</dbReference>
<dbReference type="Gene3D" id="1.20.1050.10">
    <property type="match status" value="1"/>
</dbReference>